<comment type="similarity">
    <text evidence="2 10">Belongs to the disproportionating enzyme family.</text>
</comment>
<comment type="caution">
    <text evidence="11">The sequence shown here is derived from an EMBL/GenBank/DDBJ whole genome shotgun (WGS) entry which is preliminary data.</text>
</comment>
<gene>
    <name evidence="11" type="primary">malQ</name>
    <name evidence="11" type="ORF">K4A83_14745</name>
</gene>
<evidence type="ECO:0000256" key="6">
    <source>
        <dbReference type="ARBA" id="ARBA00022679"/>
    </source>
</evidence>
<dbReference type="NCBIfam" id="TIGR00217">
    <property type="entry name" value="malQ"/>
    <property type="match status" value="1"/>
</dbReference>
<dbReference type="EC" id="2.4.1.25" evidence="3 10"/>
<dbReference type="SUPFAM" id="SSF51445">
    <property type="entry name" value="(Trans)glycosidases"/>
    <property type="match status" value="1"/>
</dbReference>
<comment type="catalytic activity">
    <reaction evidence="1 10">
        <text>Transfers a segment of a (1-&gt;4)-alpha-D-glucan to a new position in an acceptor, which may be glucose or a (1-&gt;4)-alpha-D-glucan.</text>
        <dbReference type="EC" id="2.4.1.25"/>
    </reaction>
</comment>
<dbReference type="NCBIfam" id="NF011079">
    <property type="entry name" value="PRK14508.1-2"/>
    <property type="match status" value="1"/>
</dbReference>
<dbReference type="PANTHER" id="PTHR32438:SF5">
    <property type="entry name" value="4-ALPHA-GLUCANOTRANSFERASE DPE1, CHLOROPLASTIC_AMYLOPLASTIC"/>
    <property type="match status" value="1"/>
</dbReference>
<dbReference type="InterPro" id="IPR003385">
    <property type="entry name" value="Glyco_hydro_77"/>
</dbReference>
<organism evidence="11 12">
    <name type="scientific">Spirulina subsalsa FACHB-351</name>
    <dbReference type="NCBI Taxonomy" id="234711"/>
    <lineage>
        <taxon>Bacteria</taxon>
        <taxon>Bacillati</taxon>
        <taxon>Cyanobacteriota</taxon>
        <taxon>Cyanophyceae</taxon>
        <taxon>Spirulinales</taxon>
        <taxon>Spirulinaceae</taxon>
        <taxon>Spirulina</taxon>
    </lineage>
</organism>
<evidence type="ECO:0000256" key="5">
    <source>
        <dbReference type="ARBA" id="ARBA00022676"/>
    </source>
</evidence>
<keyword evidence="5 10" id="KW-0328">Glycosyltransferase</keyword>
<dbReference type="PANTHER" id="PTHR32438">
    <property type="entry name" value="4-ALPHA-GLUCANOTRANSFERASE DPE1, CHLOROPLASTIC/AMYLOPLASTIC"/>
    <property type="match status" value="1"/>
</dbReference>
<proteinExistence type="inferred from homology"/>
<evidence type="ECO:0000256" key="7">
    <source>
        <dbReference type="ARBA" id="ARBA00023277"/>
    </source>
</evidence>
<evidence type="ECO:0000256" key="8">
    <source>
        <dbReference type="ARBA" id="ARBA00031423"/>
    </source>
</evidence>
<reference evidence="11 12" key="1">
    <citation type="submission" date="2021-08" db="EMBL/GenBank/DDBJ databases">
        <title>Draft genome sequence of Spirulina subsalsa with high tolerance to salinity and hype-accumulation of phycocyanin.</title>
        <authorList>
            <person name="Pei H."/>
            <person name="Jiang L."/>
        </authorList>
    </citation>
    <scope>NUCLEOTIDE SEQUENCE [LARGE SCALE GENOMIC DNA]</scope>
    <source>
        <strain evidence="11 12">FACHB-351</strain>
    </source>
</reference>
<accession>A0ABT3L7N3</accession>
<dbReference type="NCBIfam" id="NF011080">
    <property type="entry name" value="PRK14508.1-3"/>
    <property type="match status" value="1"/>
</dbReference>
<keyword evidence="12" id="KW-1185">Reference proteome</keyword>
<dbReference type="GO" id="GO:0004134">
    <property type="term" value="F:4-alpha-glucanotransferase activity"/>
    <property type="evidence" value="ECO:0007669"/>
    <property type="project" value="UniProtKB-EC"/>
</dbReference>
<dbReference type="Proteomes" id="UP001526426">
    <property type="component" value="Unassembled WGS sequence"/>
</dbReference>
<protein>
    <recommendedName>
        <fullName evidence="4 10">4-alpha-glucanotransferase</fullName>
        <ecNumber evidence="3 10">2.4.1.25</ecNumber>
    </recommendedName>
    <alternativeName>
        <fullName evidence="8 10">Amylomaltase</fullName>
    </alternativeName>
    <alternativeName>
        <fullName evidence="9 10">Disproportionating enzyme</fullName>
    </alternativeName>
</protein>
<dbReference type="InterPro" id="IPR017853">
    <property type="entry name" value="GH"/>
</dbReference>
<dbReference type="RefSeq" id="WP_265265381.1">
    <property type="nucleotide sequence ID" value="NZ_JAIHOM010000075.1"/>
</dbReference>
<keyword evidence="6 10" id="KW-0808">Transferase</keyword>
<evidence type="ECO:0000256" key="3">
    <source>
        <dbReference type="ARBA" id="ARBA00012560"/>
    </source>
</evidence>
<sequence length="502" mass="57302">MPFSNRVSGIVLHPTSLPGRFGIGDLGSEAYRFVDFLVDSGQQVWQVLPLGPTGYGNSPYLCYSAWAGNPLLINLEWLESEGLLSSEDLNNLPSFNPDQVDYDGAFQVKMPLLKKASQNFLDQATPERLEDFEEFCTTQAYWLDDYALFMALKDANGGASWYDWEEDLAQRDPKALVLATEQLRDEIFYYKYMQAEFFRQWSSLKEYANDKGIQMFGDIPIYVAHDSVDVWAHPKIFCLDEETGQPELMAGVPPDYFSETGQLWGNPVYNWEALQATGFKWWIQRIKGMLNYVDLMRIDHFRGFESYWAVPGGEKTAINGEWVDAPGSEFFQLLREELGELPIIAEDLGVITPEVEALRDEFSFAGMKVLHFAFDSGPGNPFLPFNHHPNCVVYTGTHDNNTTVGWYEARSPEEKDRVLNYLGGYPEEGIHWAMIRMALCSVGNCAIFPLQDALGLGGETRMNYPGAAEGNWTWRYRSEVLTQELRDRLRFLSDIYNRLPHE</sequence>
<keyword evidence="7 10" id="KW-0119">Carbohydrate metabolism</keyword>
<evidence type="ECO:0000313" key="12">
    <source>
        <dbReference type="Proteomes" id="UP001526426"/>
    </source>
</evidence>
<evidence type="ECO:0000256" key="9">
    <source>
        <dbReference type="ARBA" id="ARBA00031501"/>
    </source>
</evidence>
<dbReference type="Pfam" id="PF02446">
    <property type="entry name" value="Glyco_hydro_77"/>
    <property type="match status" value="1"/>
</dbReference>
<dbReference type="Gene3D" id="3.20.20.80">
    <property type="entry name" value="Glycosidases"/>
    <property type="match status" value="1"/>
</dbReference>
<evidence type="ECO:0000256" key="2">
    <source>
        <dbReference type="ARBA" id="ARBA00005684"/>
    </source>
</evidence>
<name>A0ABT3L7N3_9CYAN</name>
<evidence type="ECO:0000313" key="11">
    <source>
        <dbReference type="EMBL" id="MCW6037523.1"/>
    </source>
</evidence>
<evidence type="ECO:0000256" key="10">
    <source>
        <dbReference type="RuleBase" id="RU361207"/>
    </source>
</evidence>
<evidence type="ECO:0000256" key="1">
    <source>
        <dbReference type="ARBA" id="ARBA00000439"/>
    </source>
</evidence>
<evidence type="ECO:0000256" key="4">
    <source>
        <dbReference type="ARBA" id="ARBA00020295"/>
    </source>
</evidence>
<dbReference type="EMBL" id="JAIHOM010000075">
    <property type="protein sequence ID" value="MCW6037523.1"/>
    <property type="molecule type" value="Genomic_DNA"/>
</dbReference>